<feature type="transmembrane region" description="Helical" evidence="4">
    <location>
        <begin position="40"/>
        <end position="58"/>
    </location>
</feature>
<protein>
    <recommendedName>
        <fullName evidence="6">MFS transporter</fullName>
    </recommendedName>
</protein>
<sequence>MRALVFCSVQFLLAVTWTLYVAFLPQLAAQAGIARAHVALILLMDQLIFVAMDFTVGVAADRVANAMRRLGGWMLGLSVISALAFVLLPRVTSPALLLGLTALWAATSSALRAPPMVIIARRLPATASSFLVGCSLLGIGLAGAVAPLLTARLRDASPMLPFLAASAGLVVAVAALRWMESGPARHDADAVPAPAAGVALKRVWLLFAAVWVLALGFQIHTTVNSAPAYLRYVTVAGLERVTPVFWIGFALGALLPATSLLRRYPPYTLLLTAAALGALSLFGFTVAGSLQAILAVQCLAGGLWGIMFAATANAALDAGHVGREGMYTGLVFAALAVAAFMRIALVSSGASKTAVLASLLPWLPALAWSAGALLLAAFLSGNLTYLMARRQVPRQQVDSG</sequence>
<keyword evidence="1 4" id="KW-0812">Transmembrane</keyword>
<organism evidence="5">
    <name type="scientific">Cupriavidus necator</name>
    <name type="common">Alcaligenes eutrophus</name>
    <name type="synonym">Ralstonia eutropha</name>
    <dbReference type="NCBI Taxonomy" id="106590"/>
    <lineage>
        <taxon>Bacteria</taxon>
        <taxon>Pseudomonadati</taxon>
        <taxon>Pseudomonadota</taxon>
        <taxon>Betaproteobacteria</taxon>
        <taxon>Burkholderiales</taxon>
        <taxon>Burkholderiaceae</taxon>
        <taxon>Cupriavidus</taxon>
    </lineage>
</organism>
<feature type="transmembrane region" description="Helical" evidence="4">
    <location>
        <begin position="293"/>
        <end position="315"/>
    </location>
</feature>
<feature type="transmembrane region" description="Helical" evidence="4">
    <location>
        <begin position="268"/>
        <end position="287"/>
    </location>
</feature>
<feature type="transmembrane region" description="Helical" evidence="4">
    <location>
        <begin position="365"/>
        <end position="386"/>
    </location>
</feature>
<dbReference type="InterPro" id="IPR036259">
    <property type="entry name" value="MFS_trans_sf"/>
</dbReference>
<dbReference type="AlphaFoldDB" id="A0A1K0JF08"/>
<reference evidence="5" key="1">
    <citation type="submission" date="2016-09" db="EMBL/GenBank/DDBJ databases">
        <authorList>
            <person name="Capua I."/>
            <person name="De Benedictis P."/>
            <person name="Joannis T."/>
            <person name="Lombin L.H."/>
            <person name="Cattoli G."/>
        </authorList>
    </citation>
    <scope>NUCLEOTIDE SEQUENCE</scope>
    <source>
        <strain evidence="5">B9</strain>
    </source>
</reference>
<name>A0A1K0JF08_CUPNE</name>
<evidence type="ECO:0000256" key="2">
    <source>
        <dbReference type="ARBA" id="ARBA00022989"/>
    </source>
</evidence>
<evidence type="ECO:0000256" key="4">
    <source>
        <dbReference type="SAM" id="Phobius"/>
    </source>
</evidence>
<feature type="transmembrane region" description="Helical" evidence="4">
    <location>
        <begin position="243"/>
        <end position="261"/>
    </location>
</feature>
<dbReference type="EMBL" id="FMSH01000340">
    <property type="protein sequence ID" value="SCU81308.1"/>
    <property type="molecule type" value="Genomic_DNA"/>
</dbReference>
<accession>A0A1K0JF08</accession>
<feature type="transmembrane region" description="Helical" evidence="4">
    <location>
        <begin position="327"/>
        <end position="345"/>
    </location>
</feature>
<evidence type="ECO:0008006" key="6">
    <source>
        <dbReference type="Google" id="ProtNLM"/>
    </source>
</evidence>
<dbReference type="Pfam" id="PF07690">
    <property type="entry name" value="MFS_1"/>
    <property type="match status" value="1"/>
</dbReference>
<keyword evidence="2 4" id="KW-1133">Transmembrane helix</keyword>
<dbReference type="InterPro" id="IPR011701">
    <property type="entry name" value="MFS"/>
</dbReference>
<feature type="transmembrane region" description="Helical" evidence="4">
    <location>
        <begin position="123"/>
        <end position="146"/>
    </location>
</feature>
<dbReference type="SUPFAM" id="SSF103473">
    <property type="entry name" value="MFS general substrate transporter"/>
    <property type="match status" value="1"/>
</dbReference>
<proteinExistence type="predicted"/>
<feature type="transmembrane region" description="Helical" evidence="4">
    <location>
        <begin position="70"/>
        <end position="88"/>
    </location>
</feature>
<keyword evidence="3 4" id="KW-0472">Membrane</keyword>
<gene>
    <name evidence="5" type="ORF">CNECB9_4040029</name>
</gene>
<feature type="transmembrane region" description="Helical" evidence="4">
    <location>
        <begin position="94"/>
        <end position="111"/>
    </location>
</feature>
<dbReference type="Gene3D" id="1.20.1250.20">
    <property type="entry name" value="MFS general substrate transporter like domains"/>
    <property type="match status" value="1"/>
</dbReference>
<feature type="transmembrane region" description="Helical" evidence="4">
    <location>
        <begin position="203"/>
        <end position="223"/>
    </location>
</feature>
<evidence type="ECO:0000313" key="5">
    <source>
        <dbReference type="EMBL" id="SCU81308.1"/>
    </source>
</evidence>
<evidence type="ECO:0000256" key="3">
    <source>
        <dbReference type="ARBA" id="ARBA00023136"/>
    </source>
</evidence>
<feature type="transmembrane region" description="Helical" evidence="4">
    <location>
        <begin position="158"/>
        <end position="176"/>
    </location>
</feature>
<dbReference type="RefSeq" id="WP_340527296.1">
    <property type="nucleotide sequence ID" value="NZ_FMSH01000340.1"/>
</dbReference>
<dbReference type="GO" id="GO:0022857">
    <property type="term" value="F:transmembrane transporter activity"/>
    <property type="evidence" value="ECO:0007669"/>
    <property type="project" value="InterPro"/>
</dbReference>
<evidence type="ECO:0000256" key="1">
    <source>
        <dbReference type="ARBA" id="ARBA00022692"/>
    </source>
</evidence>